<evidence type="ECO:0000313" key="2">
    <source>
        <dbReference type="Proteomes" id="UP000653127"/>
    </source>
</evidence>
<name>A0A926DZU8_9FIRM</name>
<dbReference type="RefSeq" id="WP_249282655.1">
    <property type="nucleotide sequence ID" value="NZ_JACRST010000007.1"/>
</dbReference>
<dbReference type="EMBL" id="JACRST010000007">
    <property type="protein sequence ID" value="MBC8546577.1"/>
    <property type="molecule type" value="Genomic_DNA"/>
</dbReference>
<dbReference type="Proteomes" id="UP000653127">
    <property type="component" value="Unassembled WGS sequence"/>
</dbReference>
<proteinExistence type="predicted"/>
<gene>
    <name evidence="1" type="ORF">H8711_06465</name>
</gene>
<evidence type="ECO:0000313" key="1">
    <source>
        <dbReference type="EMBL" id="MBC8546577.1"/>
    </source>
</evidence>
<reference evidence="1" key="1">
    <citation type="submission" date="2020-08" db="EMBL/GenBank/DDBJ databases">
        <title>Genome public.</title>
        <authorList>
            <person name="Liu C."/>
            <person name="Sun Q."/>
        </authorList>
    </citation>
    <scope>NUCLEOTIDE SEQUENCE</scope>
    <source>
        <strain evidence="1">NSJ-31</strain>
    </source>
</reference>
<comment type="caution">
    <text evidence="1">The sequence shown here is derived from an EMBL/GenBank/DDBJ whole genome shotgun (WGS) entry which is preliminary data.</text>
</comment>
<organism evidence="1 2">
    <name type="scientific">Ligaoa zhengdingensis</name>
    <dbReference type="NCBI Taxonomy" id="2763658"/>
    <lineage>
        <taxon>Bacteria</taxon>
        <taxon>Bacillati</taxon>
        <taxon>Bacillota</taxon>
        <taxon>Clostridia</taxon>
        <taxon>Eubacteriales</taxon>
        <taxon>Oscillospiraceae</taxon>
        <taxon>Ligaoa</taxon>
    </lineage>
</organism>
<keyword evidence="2" id="KW-1185">Reference proteome</keyword>
<accession>A0A926DZU8</accession>
<protein>
    <submittedName>
        <fullName evidence="1">Baseplate J/gp47 family protein</fullName>
    </submittedName>
</protein>
<sequence>MLSVPQLDDLSFDKLFERARSRIPTLTGEWTDFNAHDPGITTLQTFAWLTDTLNYYMNATGEVHRLKYLKLLGLEPQQAAARCRVAVEPEHDEFLLPRGAKLAAGSTVFEVSETCGGRRNRVAALYSVVDGVPREITRIAGVDGGFAELFAYGAGERELYLGFEAPLDAGPLRLFLEVQGDARRNPFDGPFSLAELEWSCCDGQRWLPVHVAEDSTGGFLRSGFVALELPQGTGRLESPLFAPAHYLRCTLRENGYDLLPRLGRVTVNCAEAVQTDTCAQALELTYQGGELAIDYCIREDDLITVAVESPDGYVTWYEHTPGEGALCEILPGRYPWQRVIRFDEERFGRAPAVGRKVLVLIAGQAVYPQTVAGVTLGCAGERLDFDWPGLLELRLALTRRAGGRVCYELWEPCADLSEAGYADRVFSYDSAAGQIVFGDGKNGLQPDGGATVVAVTVKTSAFEGGNVLAGRVNRLADGRLGPLTVVNIEDARGGKHRESAQELEARLEEKFREVTRAVTAEDYIEIVKRTPGLMIDYVNVITMRQFSDCYSAPYRPNTVLLAVKPYAHDPHATLSDRYQRAILAHLEQHRLLTTRLLVIPPQYVGVNVFGRIALEDKSQAARQRVQDLLLELIDFTKTGGFGRNVVYGRVFSALEMLDCVRGVRQLAFEAVGSGAVRNERGDIEVYPDSLAYLRTVEIEFI</sequence>
<dbReference type="AlphaFoldDB" id="A0A926DZU8"/>